<dbReference type="Gene3D" id="3.30.457.10">
    <property type="entry name" value="Copper amine oxidase-like, N-terminal domain"/>
    <property type="match status" value="2"/>
</dbReference>
<dbReference type="RefSeq" id="WP_277445392.1">
    <property type="nucleotide sequence ID" value="NZ_JAKOAV010000047.1"/>
</dbReference>
<dbReference type="InterPro" id="IPR012854">
    <property type="entry name" value="Cu_amine_oxidase-like_N"/>
</dbReference>
<reference evidence="2" key="1">
    <citation type="submission" date="2022-02" db="EMBL/GenBank/DDBJ databases">
        <authorList>
            <person name="Leng L."/>
        </authorList>
    </citation>
    <scope>NUCLEOTIDE SEQUENCE</scope>
    <source>
        <strain evidence="2">JI</strain>
    </source>
</reference>
<dbReference type="EMBL" id="JAKOAV010000047">
    <property type="protein sequence ID" value="MDF9409872.1"/>
    <property type="molecule type" value="Genomic_DNA"/>
</dbReference>
<dbReference type="Pfam" id="PF07833">
    <property type="entry name" value="Cu_amine_oxidN1"/>
    <property type="match status" value="2"/>
</dbReference>
<dbReference type="AlphaFoldDB" id="A0A9X4H795"/>
<evidence type="ECO:0000313" key="3">
    <source>
        <dbReference type="Proteomes" id="UP001154312"/>
    </source>
</evidence>
<organism evidence="2 3">
    <name type="scientific">Pelotomaculum isophthalicicum JI</name>
    <dbReference type="NCBI Taxonomy" id="947010"/>
    <lineage>
        <taxon>Bacteria</taxon>
        <taxon>Bacillati</taxon>
        <taxon>Bacillota</taxon>
        <taxon>Clostridia</taxon>
        <taxon>Eubacteriales</taxon>
        <taxon>Desulfotomaculaceae</taxon>
        <taxon>Pelotomaculum</taxon>
    </lineage>
</organism>
<sequence>MAGPAAASSTYSVMSAPTVLNNDTPQSLGSILIDIPTVSAQTYSTILLTLPTDFALDWTNTGTSPVVSCVKNGKGAAAGFLAADAFTAASPATSIENKGITRVSAREFKVSYRVPGAGDADYDVRLMVTLPNVTVPSSADGDVKVTIDKLTGDFSSGSVVVGTAGSGKVSCYVSDATTTFTTAGTTGGKIEIYLKENTAGAIKGTAAAPETQSVKLKLPKGITWTNNGTVTNLTTGVTGVGQNLTATKDGSDARLMNISRASNTDTKSIYKIAADVSVDDSEAVLGQVDVAVSGSSSIDVSTVTIGEYVSYSAKLVNAKDPKDVTPGRTNQDVGDFNIEEGAAASLLNGRTITMELPDGVKWATLNAPSTSGTVTAGAITATGSDGRKVKFTVTNTPPCSKGKIKFTNVQVDVAADYSGDIKVTVDGAGVDNQSLVIAKAAKSITATADTTPEVIIGMQSQPGGTFKIVEGAKEMLINGKDLKIVAPSGVTWSKVPTVKVIDGDVSIYTDSITKNEGTVTIPIKSQSTKPSTIEISDVALTIDRTVPEGYITLKIKGAAVDEINNTYGPSIVAGGAGGRTFYATGGANPDNAACGLIFSGRDTAATVDVAKTVTPAPSTTKNKVTFKIGDSKFTLNGKEVTMDAAPYLKNDRTYLPVRFVAQAVGITDSNIIWNADEQTVVLIKDSTVVKLTIGSNILNINGIGITMDVAPEIVDPGRTMLPVRWVAQALGCNITWDDATQTVTVN</sequence>
<comment type="caution">
    <text evidence="2">The sequence shown here is derived from an EMBL/GenBank/DDBJ whole genome shotgun (WGS) entry which is preliminary data.</text>
</comment>
<accession>A0A9X4H795</accession>
<feature type="domain" description="Copper amine oxidase-like N-terminal" evidence="1">
    <location>
        <begin position="618"/>
        <end position="666"/>
    </location>
</feature>
<dbReference type="Proteomes" id="UP001154312">
    <property type="component" value="Unassembled WGS sequence"/>
</dbReference>
<feature type="domain" description="Copper amine oxidase-like N-terminal" evidence="1">
    <location>
        <begin position="668"/>
        <end position="745"/>
    </location>
</feature>
<dbReference type="InterPro" id="IPR036582">
    <property type="entry name" value="Mao_N_sf"/>
</dbReference>
<proteinExistence type="predicted"/>
<keyword evidence="3" id="KW-1185">Reference proteome</keyword>
<gene>
    <name evidence="2" type="ORF">L7E55_16215</name>
</gene>
<protein>
    <submittedName>
        <fullName evidence="2">Copper amine oxidase N-terminal domain-containing protein</fullName>
    </submittedName>
</protein>
<dbReference type="SUPFAM" id="SSF55383">
    <property type="entry name" value="Copper amine oxidase, domain N"/>
    <property type="match status" value="2"/>
</dbReference>
<evidence type="ECO:0000313" key="2">
    <source>
        <dbReference type="EMBL" id="MDF9409872.1"/>
    </source>
</evidence>
<name>A0A9X4H795_9FIRM</name>
<evidence type="ECO:0000259" key="1">
    <source>
        <dbReference type="Pfam" id="PF07833"/>
    </source>
</evidence>